<name>A0A0F9TSC4_9ZZZZ</name>
<proteinExistence type="predicted"/>
<accession>A0A0F9TSC4</accession>
<sequence length="74" mass="9157">MSRIILYPEIRHLTEKRSSKLHPIFKQEMLDWLDEYNIIWSYDGHFDYISGCDWYFGMTFFNEEDAVAFKLRWL</sequence>
<reference evidence="1" key="1">
    <citation type="journal article" date="2015" name="Nature">
        <title>Complex archaea that bridge the gap between prokaryotes and eukaryotes.</title>
        <authorList>
            <person name="Spang A."/>
            <person name="Saw J.H."/>
            <person name="Jorgensen S.L."/>
            <person name="Zaremba-Niedzwiedzka K."/>
            <person name="Martijn J."/>
            <person name="Lind A.E."/>
            <person name="van Eijk R."/>
            <person name="Schleper C."/>
            <person name="Guy L."/>
            <person name="Ettema T.J."/>
        </authorList>
    </citation>
    <scope>NUCLEOTIDE SEQUENCE</scope>
</reference>
<gene>
    <name evidence="1" type="ORF">LCGC14_0694680</name>
</gene>
<protein>
    <submittedName>
        <fullName evidence="1">Uncharacterized protein</fullName>
    </submittedName>
</protein>
<dbReference type="AlphaFoldDB" id="A0A0F9TSC4"/>
<comment type="caution">
    <text evidence="1">The sequence shown here is derived from an EMBL/GenBank/DDBJ whole genome shotgun (WGS) entry which is preliminary data.</text>
</comment>
<evidence type="ECO:0000313" key="1">
    <source>
        <dbReference type="EMBL" id="KKN44263.1"/>
    </source>
</evidence>
<organism evidence="1">
    <name type="scientific">marine sediment metagenome</name>
    <dbReference type="NCBI Taxonomy" id="412755"/>
    <lineage>
        <taxon>unclassified sequences</taxon>
        <taxon>metagenomes</taxon>
        <taxon>ecological metagenomes</taxon>
    </lineage>
</organism>
<dbReference type="EMBL" id="LAZR01001459">
    <property type="protein sequence ID" value="KKN44263.1"/>
    <property type="molecule type" value="Genomic_DNA"/>
</dbReference>